<keyword evidence="2 5" id="KW-0689">Ribosomal protein</keyword>
<dbReference type="EMBL" id="CP011312">
    <property type="protein sequence ID" value="AKE41434.1"/>
    <property type="molecule type" value="Genomic_DNA"/>
</dbReference>
<sequence length="89" mass="10248">MALNSEQKKSILAEYGLHETDTGSPEAQVALLTNRINNLTEHLKSHKHDHHSRRGLLLLVGRRRGLLKYLANNNVDRYRDLIARLGLRR</sequence>
<dbReference type="PROSITE" id="PS00362">
    <property type="entry name" value="RIBOSOMAL_S15"/>
    <property type="match status" value="1"/>
</dbReference>
<dbReference type="HAMAP" id="MF_01343_B">
    <property type="entry name" value="Ribosomal_uS15_B"/>
    <property type="match status" value="1"/>
</dbReference>
<evidence type="ECO:0000313" key="11">
    <source>
        <dbReference type="Proteomes" id="UP000271380"/>
    </source>
</evidence>
<evidence type="ECO:0000313" key="8">
    <source>
        <dbReference type="EMBL" id="AKE41434.1"/>
    </source>
</evidence>
<dbReference type="CDD" id="cd00353">
    <property type="entry name" value="Ribosomal_S15p_S13e"/>
    <property type="match status" value="1"/>
</dbReference>
<reference evidence="9 11" key="2">
    <citation type="submission" date="2018-12" db="EMBL/GenBank/DDBJ databases">
        <authorList>
            <consortium name="Pathogen Informatics"/>
        </authorList>
    </citation>
    <scope>NUCLEOTIDE SEQUENCE [LARGE SCALE GENOMIC DNA]</scope>
    <source>
        <strain evidence="9 11">NCTC949</strain>
    </source>
</reference>
<evidence type="ECO:0000256" key="7">
    <source>
        <dbReference type="RuleBase" id="RU004524"/>
    </source>
</evidence>
<dbReference type="InterPro" id="IPR000589">
    <property type="entry name" value="Ribosomal_uS15"/>
</dbReference>
<accession>A0A0F6TDN8</accession>
<evidence type="ECO:0000256" key="1">
    <source>
        <dbReference type="ARBA" id="ARBA00022730"/>
    </source>
</evidence>
<proteinExistence type="inferred from homology"/>
<name>A0A0F6TDN8_9CORY</name>
<dbReference type="NCBIfam" id="TIGR00952">
    <property type="entry name" value="S15_bact"/>
    <property type="match status" value="1"/>
</dbReference>
<dbReference type="AlphaFoldDB" id="A0A0F6TDN8"/>
<dbReference type="RefSeq" id="WP_046439718.1">
    <property type="nucleotide sequence ID" value="NZ_CP011312.1"/>
</dbReference>
<dbReference type="Pfam" id="PF00312">
    <property type="entry name" value="Ribosomal_S15"/>
    <property type="match status" value="1"/>
</dbReference>
<comment type="subunit">
    <text evidence="4 5">Part of the 30S ribosomal subunit. Forms a bridge to the 50S subunit in the 70S ribosome, contacting the 23S rRNA.</text>
</comment>
<dbReference type="EMBL" id="LR134377">
    <property type="protein sequence ID" value="VEH08711.1"/>
    <property type="molecule type" value="Genomic_DNA"/>
</dbReference>
<comment type="function">
    <text evidence="5">Forms an intersubunit bridge (bridge B4) with the 23S rRNA of the 50S subunit in the ribosome.</text>
</comment>
<keyword evidence="1 5" id="KW-0699">rRNA-binding</keyword>
<organism evidence="8 10">
    <name type="scientific">Corynebacterium kutscheri</name>
    <dbReference type="NCBI Taxonomy" id="35755"/>
    <lineage>
        <taxon>Bacteria</taxon>
        <taxon>Bacillati</taxon>
        <taxon>Actinomycetota</taxon>
        <taxon>Actinomycetes</taxon>
        <taxon>Mycobacteriales</taxon>
        <taxon>Corynebacteriaceae</taxon>
        <taxon>Corynebacterium</taxon>
    </lineage>
</organism>
<dbReference type="GO" id="GO:0022627">
    <property type="term" value="C:cytosolic small ribosomal subunit"/>
    <property type="evidence" value="ECO:0007669"/>
    <property type="project" value="TreeGrafter"/>
</dbReference>
<evidence type="ECO:0000256" key="5">
    <source>
        <dbReference type="HAMAP-Rule" id="MF_01343"/>
    </source>
</evidence>
<evidence type="ECO:0000256" key="6">
    <source>
        <dbReference type="RuleBase" id="RU003919"/>
    </source>
</evidence>
<evidence type="ECO:0000313" key="10">
    <source>
        <dbReference type="Proteomes" id="UP000033457"/>
    </source>
</evidence>
<dbReference type="Gene3D" id="6.10.250.3130">
    <property type="match status" value="1"/>
</dbReference>
<evidence type="ECO:0000313" key="9">
    <source>
        <dbReference type="EMBL" id="VEH08711.1"/>
    </source>
</evidence>
<dbReference type="OrthoDB" id="9799262at2"/>
<protein>
    <recommendedName>
        <fullName evidence="5">Small ribosomal subunit protein uS15</fullName>
    </recommendedName>
</protein>
<dbReference type="GO" id="GO:0003735">
    <property type="term" value="F:structural constituent of ribosome"/>
    <property type="evidence" value="ECO:0007669"/>
    <property type="project" value="InterPro"/>
</dbReference>
<dbReference type="PANTHER" id="PTHR23321:SF26">
    <property type="entry name" value="SMALL RIBOSOMAL SUBUNIT PROTEIN US15M"/>
    <property type="match status" value="1"/>
</dbReference>
<dbReference type="KEGG" id="cku:UL82_06345"/>
<dbReference type="Proteomes" id="UP000033457">
    <property type="component" value="Chromosome"/>
</dbReference>
<dbReference type="SUPFAM" id="SSF47060">
    <property type="entry name" value="S15/NS1 RNA-binding domain"/>
    <property type="match status" value="1"/>
</dbReference>
<dbReference type="Gene3D" id="1.10.287.10">
    <property type="entry name" value="S15/NS1, RNA-binding"/>
    <property type="match status" value="1"/>
</dbReference>
<dbReference type="Proteomes" id="UP000271380">
    <property type="component" value="Chromosome"/>
</dbReference>
<dbReference type="STRING" id="35755.UL82_06345"/>
<evidence type="ECO:0000256" key="2">
    <source>
        <dbReference type="ARBA" id="ARBA00022980"/>
    </source>
</evidence>
<dbReference type="InterPro" id="IPR005290">
    <property type="entry name" value="Ribosomal_uS15_bac-type"/>
</dbReference>
<evidence type="ECO:0000256" key="4">
    <source>
        <dbReference type="ARBA" id="ARBA00064542"/>
    </source>
</evidence>
<comment type="function">
    <text evidence="5 7">One of the primary rRNA binding proteins, it binds directly to 16S rRNA where it helps nucleate assembly of the platform of the 30S subunit by binding and bridging several RNA helices of the 16S rRNA.</text>
</comment>
<keyword evidence="10" id="KW-1185">Reference proteome</keyword>
<dbReference type="InterPro" id="IPR009068">
    <property type="entry name" value="uS15_NS1_RNA-bd_sf"/>
</dbReference>
<comment type="similarity">
    <text evidence="5 6">Belongs to the universal ribosomal protein uS15 family.</text>
</comment>
<dbReference type="FunFam" id="1.10.287.10:FF:000002">
    <property type="entry name" value="30S ribosomal protein S15"/>
    <property type="match status" value="1"/>
</dbReference>
<dbReference type="PANTHER" id="PTHR23321">
    <property type="entry name" value="RIBOSOMAL PROTEIN S15, BACTERIAL AND ORGANELLAR"/>
    <property type="match status" value="1"/>
</dbReference>
<dbReference type="HOGENOM" id="CLU_148518_0_0_11"/>
<keyword evidence="5 7" id="KW-0694">RNA-binding</keyword>
<dbReference type="GO" id="GO:0006412">
    <property type="term" value="P:translation"/>
    <property type="evidence" value="ECO:0007669"/>
    <property type="project" value="UniProtKB-UniRule"/>
</dbReference>
<keyword evidence="3 5" id="KW-0687">Ribonucleoprotein</keyword>
<dbReference type="SMART" id="SM01387">
    <property type="entry name" value="Ribosomal_S15"/>
    <property type="match status" value="1"/>
</dbReference>
<evidence type="ECO:0000256" key="3">
    <source>
        <dbReference type="ARBA" id="ARBA00023274"/>
    </source>
</evidence>
<gene>
    <name evidence="5 8" type="primary">rpsO</name>
    <name evidence="9" type="ORF">NCTC949_01834</name>
    <name evidence="8" type="ORF">UL82_06345</name>
</gene>
<reference evidence="8 10" key="1">
    <citation type="journal article" date="2015" name="Genome Announc.">
        <title>Complete Genome Sequence of Corynebacterium kutscheri DSM 20755, a Corynebacterial Type Strain with Remarkably Low G+C Content of Chromosomal DNA.</title>
        <authorList>
            <person name="Ruckert C."/>
            <person name="Albersmeier A."/>
            <person name="Winkler A."/>
            <person name="Tauch A."/>
        </authorList>
    </citation>
    <scope>NUCLEOTIDE SEQUENCE [LARGE SCALE GENOMIC DNA]</scope>
    <source>
        <strain evidence="8 10">DSM 20755</strain>
    </source>
</reference>
<dbReference type="GO" id="GO:0019843">
    <property type="term" value="F:rRNA binding"/>
    <property type="evidence" value="ECO:0007669"/>
    <property type="project" value="UniProtKB-UniRule"/>
</dbReference>